<evidence type="ECO:0000313" key="5">
    <source>
        <dbReference type="Proteomes" id="UP000184395"/>
    </source>
</evidence>
<dbReference type="AlphaFoldDB" id="A0A1M6R1B2"/>
<dbReference type="Pfam" id="PF01370">
    <property type="entry name" value="Epimerase"/>
    <property type="match status" value="1"/>
</dbReference>
<dbReference type="RefSeq" id="WP_084561424.1">
    <property type="nucleotide sequence ID" value="NZ_CADFGY010000020.1"/>
</dbReference>
<gene>
    <name evidence="4" type="ORF">SAMN05192548_101755</name>
</gene>
<dbReference type="OrthoDB" id="9769113at2"/>
<evidence type="ECO:0000259" key="3">
    <source>
        <dbReference type="Pfam" id="PF01370"/>
    </source>
</evidence>
<dbReference type="InterPro" id="IPR036291">
    <property type="entry name" value="NAD(P)-bd_dom_sf"/>
</dbReference>
<dbReference type="EMBL" id="FRAB01000017">
    <property type="protein sequence ID" value="SHK26137.1"/>
    <property type="molecule type" value="Genomic_DNA"/>
</dbReference>
<dbReference type="Proteomes" id="UP000184395">
    <property type="component" value="Unassembled WGS sequence"/>
</dbReference>
<feature type="domain" description="NAD-dependent epimerase/dehydratase" evidence="3">
    <location>
        <begin position="19"/>
        <end position="234"/>
    </location>
</feature>
<sequence>MSSGSHSAILIELKKKTYLVTGASGFIGRALVDRLRLEGHDVRRAVRRMVPGAFNVQCPLGASVDAWHDALEGVDGVFHLAWSTVPKTADRLPLDDVTTNVVGTVGLLEALRRRPGLPMVFVSSGGTVYGAPETTPVSEAHPLRPLGLYGASKVSAEVYAMLYRRQFGVDARILRISNPYGPGQNVEGQLGAASIFAWRALTGHEIRIWGDGSIVRDYLYIDDVVSAFSAAIKVDPDAFGSSEPILNIGSGHGTSLKQIVETISDILGRPIRVEYESSRYFDVPVNVLEVSRAEQLLGWTATTGLRDGMSKMLDHFSKQLVSQVQLT</sequence>
<reference evidence="4 5" key="1">
    <citation type="submission" date="2016-11" db="EMBL/GenBank/DDBJ databases">
        <authorList>
            <person name="Jaros S."/>
            <person name="Januszkiewicz K."/>
            <person name="Wedrychowicz H."/>
        </authorList>
    </citation>
    <scope>NUCLEOTIDE SEQUENCE [LARGE SCALE GENOMIC DNA]</scope>
    <source>
        <strain evidence="4 5">LMG 20594</strain>
    </source>
</reference>
<dbReference type="InterPro" id="IPR001509">
    <property type="entry name" value="Epimerase_deHydtase"/>
</dbReference>
<evidence type="ECO:0000256" key="1">
    <source>
        <dbReference type="ARBA" id="ARBA00005125"/>
    </source>
</evidence>
<dbReference type="PANTHER" id="PTHR43000">
    <property type="entry name" value="DTDP-D-GLUCOSE 4,6-DEHYDRATASE-RELATED"/>
    <property type="match status" value="1"/>
</dbReference>
<dbReference type="Gene3D" id="3.40.50.720">
    <property type="entry name" value="NAD(P)-binding Rossmann-like Domain"/>
    <property type="match status" value="1"/>
</dbReference>
<evidence type="ECO:0000313" key="4">
    <source>
        <dbReference type="EMBL" id="SHK26137.1"/>
    </source>
</evidence>
<comment type="similarity">
    <text evidence="2">Belongs to the NAD(P)-dependent epimerase/dehydratase family.</text>
</comment>
<accession>A0A1M6R1B2</accession>
<comment type="pathway">
    <text evidence="1">Bacterial outer membrane biogenesis; LPS O-antigen biosynthesis.</text>
</comment>
<name>A0A1M6R1B2_9BURK</name>
<evidence type="ECO:0000256" key="2">
    <source>
        <dbReference type="ARBA" id="ARBA00007637"/>
    </source>
</evidence>
<organism evidence="4 5">
    <name type="scientific">Paraburkholderia terricola</name>
    <dbReference type="NCBI Taxonomy" id="169427"/>
    <lineage>
        <taxon>Bacteria</taxon>
        <taxon>Pseudomonadati</taxon>
        <taxon>Pseudomonadota</taxon>
        <taxon>Betaproteobacteria</taxon>
        <taxon>Burkholderiales</taxon>
        <taxon>Burkholderiaceae</taxon>
        <taxon>Paraburkholderia</taxon>
    </lineage>
</organism>
<dbReference type="SUPFAM" id="SSF51735">
    <property type="entry name" value="NAD(P)-binding Rossmann-fold domains"/>
    <property type="match status" value="1"/>
</dbReference>
<proteinExistence type="inferred from homology"/>
<protein>
    <submittedName>
        <fullName evidence="4">UDP-glucose 4-epimerase</fullName>
    </submittedName>
</protein>
<dbReference type="STRING" id="169427.SAMN05192548_101755"/>